<dbReference type="CDD" id="cd16382">
    <property type="entry name" value="XisI-like"/>
    <property type="match status" value="1"/>
</dbReference>
<dbReference type="Gene3D" id="3.30.310.110">
    <property type="entry name" value="XisI-like"/>
    <property type="match status" value="1"/>
</dbReference>
<dbReference type="EMBL" id="NXIB02000088">
    <property type="protein sequence ID" value="PHX54616.1"/>
    <property type="molecule type" value="Genomic_DNA"/>
</dbReference>
<accession>A0A2G4EYQ3</accession>
<dbReference type="RefSeq" id="WP_096831537.1">
    <property type="nucleotide sequence ID" value="NZ_NXIB02000088.1"/>
</dbReference>
<proteinExistence type="predicted"/>
<dbReference type="InterPro" id="IPR035943">
    <property type="entry name" value="XisI-like_sf"/>
</dbReference>
<dbReference type="InterPro" id="IPR014968">
    <property type="entry name" value="XisI"/>
</dbReference>
<dbReference type="SUPFAM" id="SSF143847">
    <property type="entry name" value="XisI-like"/>
    <property type="match status" value="1"/>
</dbReference>
<dbReference type="Proteomes" id="UP000226442">
    <property type="component" value="Unassembled WGS sequence"/>
</dbReference>
<dbReference type="Pfam" id="PF08869">
    <property type="entry name" value="XisI"/>
    <property type="match status" value="1"/>
</dbReference>
<reference evidence="1" key="1">
    <citation type="submission" date="2017-10" db="EMBL/GenBank/DDBJ databases">
        <title>Draft genome sequence of the planktic cyanobacteria Tychonema bourrellyi isolated from alpine lentic freshwater.</title>
        <authorList>
            <person name="Tett A."/>
            <person name="Armanini F."/>
            <person name="Asnicar F."/>
            <person name="Boscaini A."/>
            <person name="Pasolli E."/>
            <person name="Zolfo M."/>
            <person name="Donati C."/>
            <person name="Salmaso N."/>
            <person name="Segata N."/>
        </authorList>
    </citation>
    <scope>NUCLEOTIDE SEQUENCE</scope>
    <source>
        <strain evidence="1">FEM_GT703</strain>
    </source>
</reference>
<keyword evidence="2" id="KW-1185">Reference proteome</keyword>
<protein>
    <submittedName>
        <fullName evidence="1">XisI protein</fullName>
    </submittedName>
</protein>
<evidence type="ECO:0000313" key="2">
    <source>
        <dbReference type="Proteomes" id="UP000226442"/>
    </source>
</evidence>
<dbReference type="OrthoDB" id="467081at2"/>
<sequence>MEKVEKYRDCIKQVLTKYAAYKPSYGEVEMQVIFDTEHNHYQVVRVGWDNKQRVYGCPIHLDIKDGKIWIQQNGTEIDLGQELVNIGVPKSDIVVGFHPPYMRQFTEFAVS</sequence>
<name>A0A2G4EYQ3_9CYAN</name>
<organism evidence="1 2">
    <name type="scientific">Tychonema bourrellyi FEM_GT703</name>
    <dbReference type="NCBI Taxonomy" id="2040638"/>
    <lineage>
        <taxon>Bacteria</taxon>
        <taxon>Bacillati</taxon>
        <taxon>Cyanobacteriota</taxon>
        <taxon>Cyanophyceae</taxon>
        <taxon>Oscillatoriophycideae</taxon>
        <taxon>Oscillatoriales</taxon>
        <taxon>Microcoleaceae</taxon>
        <taxon>Tychonema</taxon>
    </lineage>
</organism>
<dbReference type="AlphaFoldDB" id="A0A2G4EYQ3"/>
<gene>
    <name evidence="1" type="ORF">CP500_015165</name>
</gene>
<evidence type="ECO:0000313" key="1">
    <source>
        <dbReference type="EMBL" id="PHX54616.1"/>
    </source>
</evidence>
<comment type="caution">
    <text evidence="1">The sequence shown here is derived from an EMBL/GenBank/DDBJ whole genome shotgun (WGS) entry which is preliminary data.</text>
</comment>